<dbReference type="InterPro" id="IPR027417">
    <property type="entry name" value="P-loop_NTPase"/>
</dbReference>
<feature type="coiled-coil region" evidence="5">
    <location>
        <begin position="377"/>
        <end position="426"/>
    </location>
</feature>
<evidence type="ECO:0000256" key="2">
    <source>
        <dbReference type="ARBA" id="ARBA00022801"/>
    </source>
</evidence>
<dbReference type="InterPro" id="IPR014001">
    <property type="entry name" value="Helicase_ATP-bd"/>
</dbReference>
<evidence type="ECO:0000313" key="8">
    <source>
        <dbReference type="EMBL" id="GGR70509.1"/>
    </source>
</evidence>
<dbReference type="GO" id="GO:0004386">
    <property type="term" value="F:helicase activity"/>
    <property type="evidence" value="ECO:0007669"/>
    <property type="project" value="UniProtKB-KW"/>
</dbReference>
<evidence type="ECO:0000259" key="6">
    <source>
        <dbReference type="PROSITE" id="PS51192"/>
    </source>
</evidence>
<evidence type="ECO:0000313" key="9">
    <source>
        <dbReference type="Proteomes" id="UP000634308"/>
    </source>
</evidence>
<dbReference type="InterPro" id="IPR038718">
    <property type="entry name" value="SNF2-like_sf"/>
</dbReference>
<dbReference type="InterPro" id="IPR049730">
    <property type="entry name" value="SNF2/RAD54-like_C"/>
</dbReference>
<dbReference type="InterPro" id="IPR000330">
    <property type="entry name" value="SNF2_N"/>
</dbReference>
<evidence type="ECO:0000256" key="3">
    <source>
        <dbReference type="ARBA" id="ARBA00022806"/>
    </source>
</evidence>
<keyword evidence="1" id="KW-0547">Nucleotide-binding</keyword>
<proteinExistence type="predicted"/>
<name>A0ABQ2RV42_9DEIO</name>
<dbReference type="Pfam" id="PF00176">
    <property type="entry name" value="SNF2-rel_dom"/>
    <property type="match status" value="1"/>
</dbReference>
<reference evidence="9" key="1">
    <citation type="journal article" date="2019" name="Int. J. Syst. Evol. Microbiol.">
        <title>The Global Catalogue of Microorganisms (GCM) 10K type strain sequencing project: providing services to taxonomists for standard genome sequencing and annotation.</title>
        <authorList>
            <consortium name="The Broad Institute Genomics Platform"/>
            <consortium name="The Broad Institute Genome Sequencing Center for Infectious Disease"/>
            <person name="Wu L."/>
            <person name="Ma J."/>
        </authorList>
    </citation>
    <scope>NUCLEOTIDE SEQUENCE [LARGE SCALE GENOMIC DNA]</scope>
    <source>
        <strain evidence="9">JCM 31404</strain>
    </source>
</reference>
<keyword evidence="9" id="KW-1185">Reference proteome</keyword>
<dbReference type="SMART" id="SM00490">
    <property type="entry name" value="HELICc"/>
    <property type="match status" value="1"/>
</dbReference>
<dbReference type="InterPro" id="IPR001650">
    <property type="entry name" value="Helicase_C-like"/>
</dbReference>
<dbReference type="CDD" id="cd18793">
    <property type="entry name" value="SF2_C_SNF"/>
    <property type="match status" value="1"/>
</dbReference>
<dbReference type="PANTHER" id="PTHR10799">
    <property type="entry name" value="SNF2/RAD54 HELICASE FAMILY"/>
    <property type="match status" value="1"/>
</dbReference>
<keyword evidence="5" id="KW-0175">Coiled coil</keyword>
<dbReference type="Gene3D" id="3.40.50.10810">
    <property type="entry name" value="Tandem AAA-ATPase domain"/>
    <property type="match status" value="1"/>
</dbReference>
<keyword evidence="2" id="KW-0378">Hydrolase</keyword>
<dbReference type="SUPFAM" id="SSF52540">
    <property type="entry name" value="P-loop containing nucleoside triphosphate hydrolases"/>
    <property type="match status" value="2"/>
</dbReference>
<dbReference type="Pfam" id="PF13020">
    <property type="entry name" value="NOV_C"/>
    <property type="match status" value="1"/>
</dbReference>
<dbReference type="CDD" id="cd18011">
    <property type="entry name" value="DEXDc_RapA"/>
    <property type="match status" value="1"/>
</dbReference>
<dbReference type="InterPro" id="IPR057342">
    <property type="entry name" value="DEXDc_RapA"/>
</dbReference>
<evidence type="ECO:0000256" key="5">
    <source>
        <dbReference type="SAM" id="Coils"/>
    </source>
</evidence>
<dbReference type="Gene3D" id="3.40.50.300">
    <property type="entry name" value="P-loop containing nucleotide triphosphate hydrolases"/>
    <property type="match status" value="1"/>
</dbReference>
<evidence type="ECO:0000259" key="7">
    <source>
        <dbReference type="PROSITE" id="PS51194"/>
    </source>
</evidence>
<comment type="caution">
    <text evidence="8">The sequence shown here is derived from an EMBL/GenBank/DDBJ whole genome shotgun (WGS) entry which is preliminary data.</text>
</comment>
<organism evidence="8 9">
    <name type="scientific">Deinococcus seoulensis</name>
    <dbReference type="NCBI Taxonomy" id="1837379"/>
    <lineage>
        <taxon>Bacteria</taxon>
        <taxon>Thermotogati</taxon>
        <taxon>Deinococcota</taxon>
        <taxon>Deinococci</taxon>
        <taxon>Deinococcales</taxon>
        <taxon>Deinococcaceae</taxon>
        <taxon>Deinococcus</taxon>
    </lineage>
</organism>
<keyword evidence="3 8" id="KW-0347">Helicase</keyword>
<feature type="domain" description="Helicase ATP-binding" evidence="6">
    <location>
        <begin position="57"/>
        <end position="228"/>
    </location>
</feature>
<sequence>MELIAETRTDFQGDPELFALGVEARRIQLGYTFDPFFAVSASRIDPLPHQLEAVYGVLLKRPRIRFLLADDPGAGKTVMSGLLLKELRYRKLIDRVLIVTPANLTDQWRREMQDKFGETFHVINRDVAALSYGENPWEQENLVVTSIDFAKRDEHLENLRRVHWDLVIVDESHRLSATKYGSEIRRSQRYKLGEVLAGTSAHMLLLTATPHQGDDEKFRLLLDLLEPDLFATAGLLREAANKGENPIMLRRLKEDMTDFDGKPIFPPRHVHTPQFRLSVSERTLYDHVTDYVTKHFRKAWDDKRRNIGLAMTVLQRRLASSSYAISRSLENRLKRLQALRDDVQSLKEDPYFGYTEEELEDLPEEERWEIEDRIAERLTLARNLPDLEAEIRELESLSREARALARMEQDRKLQQLLKVLTQLKGEKLLVFTEHKDTLTFLVGVLEKQGYAVTHIDGSMNLQERVGREREFRDSAQVMVATEAAGEGINLQFCSVMVNYDLPWNPTRLEQRMGRIHRYGQKLEVNIHNLIAEGTREGDVLTLVLQKLEAMRAQLGSDRVYDVVGELLGDVDLEQLMLEHLLGRRSLAEIQAMVEARLSPDRVEYLREVTLEALAKRDVDLSRLRADREQSELTRIQPEYTARFFVQALEKLSGKATLRQDGLYSMRVPYDLRSRAHNVRSEYPKTTFDKRANLDADFLAPGHPLFDLVLQETLALAQPVMQQGATFELDGLTESAQLGFYELAVVDGRGTTASRRLFAVQQTAGQEPSLVSPRVLVDALPATTPDGLKFPEDSADGLEHWLLDTQLEPYENEVRQDRLREVDIRRRYGTRSLEHLIRESTRKLTQHKLKAAQGEDMKLAVTQEERRLRHLQERQQGFTNELEQESQLIPEPAQLLAVAHLQPLRPAEQNLPKEDDPAVRKAVELAGMRVTETYERAQGRVPVDVSADNVGYDIRSAHPTLLPDGRPTALRHIEVKGRAGVGPVVLTPNEWITAGRLGDSYYLYVVTHALSAKPTLTIVQDPAARLTPGQEVTVLHYVIPTDEWQRAGEATQEHA</sequence>
<dbReference type="PROSITE" id="PS51192">
    <property type="entry name" value="HELICASE_ATP_BIND_1"/>
    <property type="match status" value="1"/>
</dbReference>
<feature type="domain" description="Helicase C-terminal" evidence="7">
    <location>
        <begin position="412"/>
        <end position="567"/>
    </location>
</feature>
<gene>
    <name evidence="8" type="ORF">GCM10008959_35290</name>
</gene>
<feature type="coiled-coil region" evidence="5">
    <location>
        <begin position="860"/>
        <end position="887"/>
    </location>
</feature>
<evidence type="ECO:0000256" key="1">
    <source>
        <dbReference type="ARBA" id="ARBA00022741"/>
    </source>
</evidence>
<dbReference type="Proteomes" id="UP000634308">
    <property type="component" value="Unassembled WGS sequence"/>
</dbReference>
<dbReference type="SMART" id="SM00487">
    <property type="entry name" value="DEXDc"/>
    <property type="match status" value="1"/>
</dbReference>
<dbReference type="EMBL" id="BMQM01000033">
    <property type="protein sequence ID" value="GGR70509.1"/>
    <property type="molecule type" value="Genomic_DNA"/>
</dbReference>
<dbReference type="Pfam" id="PF00271">
    <property type="entry name" value="Helicase_C"/>
    <property type="match status" value="1"/>
</dbReference>
<protein>
    <submittedName>
        <fullName evidence="8">Helicase</fullName>
    </submittedName>
</protein>
<dbReference type="InterPro" id="IPR024975">
    <property type="entry name" value="NOV_C"/>
</dbReference>
<dbReference type="PROSITE" id="PS51194">
    <property type="entry name" value="HELICASE_CTER"/>
    <property type="match status" value="1"/>
</dbReference>
<evidence type="ECO:0000256" key="4">
    <source>
        <dbReference type="ARBA" id="ARBA00022840"/>
    </source>
</evidence>
<keyword evidence="4" id="KW-0067">ATP-binding</keyword>
<accession>A0ABQ2RV42</accession>